<keyword evidence="5" id="KW-1185">Reference proteome</keyword>
<name>A0A1G7I8A3_9FLAO</name>
<dbReference type="InterPro" id="IPR023296">
    <property type="entry name" value="Glyco_hydro_beta-prop_sf"/>
</dbReference>
<keyword evidence="4" id="KW-0378">Hydrolase</keyword>
<dbReference type="GO" id="GO:0016787">
    <property type="term" value="F:hydrolase activity"/>
    <property type="evidence" value="ECO:0007669"/>
    <property type="project" value="UniProtKB-KW"/>
</dbReference>
<keyword evidence="1" id="KW-0328">Glycosyltransferase</keyword>
<keyword evidence="2" id="KW-0808">Transferase</keyword>
<dbReference type="SUPFAM" id="SSF75005">
    <property type="entry name" value="Arabinanase/levansucrase/invertase"/>
    <property type="match status" value="1"/>
</dbReference>
<evidence type="ECO:0000256" key="2">
    <source>
        <dbReference type="ARBA" id="ARBA00022679"/>
    </source>
</evidence>
<accession>A0A1G7I8A3</accession>
<protein>
    <submittedName>
        <fullName evidence="4">Predicted glycosyl hydrolase, GH43/DUF377 family</fullName>
    </submittedName>
</protein>
<comment type="similarity">
    <text evidence="3">Belongs to the glycosyl hydrolase 130 family.</text>
</comment>
<dbReference type="EMBL" id="FNAO01000011">
    <property type="protein sequence ID" value="SDF08589.1"/>
    <property type="molecule type" value="Genomic_DNA"/>
</dbReference>
<reference evidence="4 5" key="1">
    <citation type="submission" date="2016-10" db="EMBL/GenBank/DDBJ databases">
        <authorList>
            <person name="de Groot N.N."/>
        </authorList>
    </citation>
    <scope>NUCLEOTIDE SEQUENCE [LARGE SCALE GENOMIC DNA]</scope>
    <source>
        <strain evidence="4 5">DSM 23421</strain>
    </source>
</reference>
<dbReference type="Gene3D" id="2.115.10.20">
    <property type="entry name" value="Glycosyl hydrolase domain, family 43"/>
    <property type="match status" value="1"/>
</dbReference>
<evidence type="ECO:0000256" key="1">
    <source>
        <dbReference type="ARBA" id="ARBA00022676"/>
    </source>
</evidence>
<dbReference type="PANTHER" id="PTHR34106:SF4">
    <property type="entry name" value="BLL5143 PROTEIN"/>
    <property type="match status" value="1"/>
</dbReference>
<evidence type="ECO:0000313" key="4">
    <source>
        <dbReference type="EMBL" id="SDF08589.1"/>
    </source>
</evidence>
<dbReference type="Pfam" id="PF04041">
    <property type="entry name" value="Glyco_hydro_130"/>
    <property type="match status" value="1"/>
</dbReference>
<gene>
    <name evidence="4" type="ORF">SAMN05421636_11141</name>
</gene>
<evidence type="ECO:0000256" key="3">
    <source>
        <dbReference type="ARBA" id="ARBA00024356"/>
    </source>
</evidence>
<dbReference type="InterPro" id="IPR007184">
    <property type="entry name" value="Mannoside_phosphorylase"/>
</dbReference>
<sequence>MTGPKIVSNRKRSHRDSKPLFMHISVQRKNVNFYPDSSRVVARFFNNGEKRTHELIKRVRALDPQAVNRELEHTLREFAGRHRNISQIFLRHFEEHRGPIAYLGIDESRFSQEEKLLIGSYATMEYSIESAAMFNPSIIEDFDQSFLAKGEKRVIISFRATGEGHLSSIVFRRGILDASNNFHPNRVRNHIDMANIVQKKSYDKGRFVRKLQEMNISKQYSSSIMEDLPDHFEYHQLTVAVNKVLANGISIDQRLALEEITWLVDSYYDIEFSRDSDISERVIFPISPSESRGIEDARFVRFTEDDGSIKIYATYTAYDGRTILPKLLSTDDFTTFRIMPMHGKAAQNKNFALFPKKINGKYAVLARVDGVNNYLMYSDRNTLWNDPIKIQEPKYPWEFTQIGNCGAPLYTEEGWLVITHGVGPMRRYCIGASLFDLDDPTKEIGRLARPLLTPLEEEREGYVPNVVYSCGSMINNGSLVLPYAVSDYSSSYATVEMEELMNALKS</sequence>
<evidence type="ECO:0000313" key="5">
    <source>
        <dbReference type="Proteomes" id="UP000199109"/>
    </source>
</evidence>
<dbReference type="GO" id="GO:0016757">
    <property type="term" value="F:glycosyltransferase activity"/>
    <property type="evidence" value="ECO:0007669"/>
    <property type="project" value="UniProtKB-KW"/>
</dbReference>
<organism evidence="4 5">
    <name type="scientific">Pricia antarctica</name>
    <dbReference type="NCBI Taxonomy" id="641691"/>
    <lineage>
        <taxon>Bacteria</taxon>
        <taxon>Pseudomonadati</taxon>
        <taxon>Bacteroidota</taxon>
        <taxon>Flavobacteriia</taxon>
        <taxon>Flavobacteriales</taxon>
        <taxon>Flavobacteriaceae</taxon>
        <taxon>Pricia</taxon>
    </lineage>
</organism>
<proteinExistence type="inferred from homology"/>
<dbReference type="Proteomes" id="UP000199109">
    <property type="component" value="Unassembled WGS sequence"/>
</dbReference>
<dbReference type="AlphaFoldDB" id="A0A1G7I8A3"/>
<dbReference type="PANTHER" id="PTHR34106">
    <property type="entry name" value="GLYCOSIDASE"/>
    <property type="match status" value="1"/>
</dbReference>
<dbReference type="STRING" id="641691.SAMN05421636_11141"/>
<dbReference type="CDD" id="cd18613">
    <property type="entry name" value="GH130"/>
    <property type="match status" value="1"/>
</dbReference>